<reference evidence="5 6" key="1">
    <citation type="submission" date="2021-01" db="EMBL/GenBank/DDBJ databases">
        <title>Whole genome shotgun sequence of Catellatospora citrea NBRC 14495.</title>
        <authorList>
            <person name="Komaki H."/>
            <person name="Tamura T."/>
        </authorList>
    </citation>
    <scope>NUCLEOTIDE SEQUENCE [LARGE SCALE GENOMIC DNA]</scope>
    <source>
        <strain evidence="5 6">NBRC 14495</strain>
    </source>
</reference>
<evidence type="ECO:0000256" key="2">
    <source>
        <dbReference type="ARBA" id="ARBA00022801"/>
    </source>
</evidence>
<feature type="chain" id="PRO_5035298651" evidence="4">
    <location>
        <begin position="24"/>
        <end position="300"/>
    </location>
</feature>
<dbReference type="InterPro" id="IPR029058">
    <property type="entry name" value="AB_hydrolase_fold"/>
</dbReference>
<gene>
    <name evidence="5" type="primary">lpqC_1</name>
    <name evidence="5" type="ORF">Cci01nite_09970</name>
</gene>
<dbReference type="EMBL" id="BONH01000002">
    <property type="protein sequence ID" value="GIF95903.1"/>
    <property type="molecule type" value="Genomic_DNA"/>
</dbReference>
<organism evidence="5 6">
    <name type="scientific">Catellatospora citrea</name>
    <dbReference type="NCBI Taxonomy" id="53366"/>
    <lineage>
        <taxon>Bacteria</taxon>
        <taxon>Bacillati</taxon>
        <taxon>Actinomycetota</taxon>
        <taxon>Actinomycetes</taxon>
        <taxon>Micromonosporales</taxon>
        <taxon>Micromonosporaceae</taxon>
        <taxon>Catellatospora</taxon>
    </lineage>
</organism>
<evidence type="ECO:0000256" key="1">
    <source>
        <dbReference type="ARBA" id="ARBA00022729"/>
    </source>
</evidence>
<keyword evidence="2" id="KW-0378">Hydrolase</keyword>
<dbReference type="Proteomes" id="UP000659904">
    <property type="component" value="Unassembled WGS sequence"/>
</dbReference>
<dbReference type="GO" id="GO:0016787">
    <property type="term" value="F:hydrolase activity"/>
    <property type="evidence" value="ECO:0007669"/>
    <property type="project" value="UniProtKB-KW"/>
</dbReference>
<dbReference type="PROSITE" id="PS51257">
    <property type="entry name" value="PROKAR_LIPOPROTEIN"/>
    <property type="match status" value="1"/>
</dbReference>
<dbReference type="PANTHER" id="PTHR43037:SF5">
    <property type="entry name" value="FERULOYL ESTERASE"/>
    <property type="match status" value="1"/>
</dbReference>
<evidence type="ECO:0000313" key="5">
    <source>
        <dbReference type="EMBL" id="GIF95903.1"/>
    </source>
</evidence>
<dbReference type="Pfam" id="PF10503">
    <property type="entry name" value="Esterase_PHB"/>
    <property type="match status" value="1"/>
</dbReference>
<keyword evidence="6" id="KW-1185">Reference proteome</keyword>
<evidence type="ECO:0000256" key="4">
    <source>
        <dbReference type="SAM" id="SignalP"/>
    </source>
</evidence>
<dbReference type="SUPFAM" id="SSF53474">
    <property type="entry name" value="alpha/beta-Hydrolases"/>
    <property type="match status" value="1"/>
</dbReference>
<dbReference type="InterPro" id="IPR010126">
    <property type="entry name" value="Esterase_phb"/>
</dbReference>
<dbReference type="InterPro" id="IPR050955">
    <property type="entry name" value="Plant_Biomass_Hydrol_Est"/>
</dbReference>
<comment type="caution">
    <text evidence="5">The sequence shown here is derived from an EMBL/GenBank/DDBJ whole genome shotgun (WGS) entry which is preliminary data.</text>
</comment>
<dbReference type="Gene3D" id="3.40.50.1820">
    <property type="entry name" value="alpha/beta hydrolase"/>
    <property type="match status" value="1"/>
</dbReference>
<proteinExistence type="predicted"/>
<feature type="compositionally biased region" description="Low complexity" evidence="3">
    <location>
        <begin position="33"/>
        <end position="47"/>
    </location>
</feature>
<name>A0A8J3KBA6_9ACTN</name>
<accession>A0A8J3KBA6</accession>
<feature type="signal peptide" evidence="4">
    <location>
        <begin position="1"/>
        <end position="23"/>
    </location>
</feature>
<protein>
    <submittedName>
        <fullName evidence="5">Esterase</fullName>
    </submittedName>
</protein>
<feature type="region of interest" description="Disordered" evidence="3">
    <location>
        <begin position="22"/>
        <end position="53"/>
    </location>
</feature>
<keyword evidence="1 4" id="KW-0732">Signal</keyword>
<dbReference type="AlphaFoldDB" id="A0A8J3KBA6"/>
<evidence type="ECO:0000313" key="6">
    <source>
        <dbReference type="Proteomes" id="UP000659904"/>
    </source>
</evidence>
<dbReference type="RefSeq" id="WP_120320999.1">
    <property type="nucleotide sequence ID" value="NZ_BONH01000002.1"/>
</dbReference>
<dbReference type="GO" id="GO:0005576">
    <property type="term" value="C:extracellular region"/>
    <property type="evidence" value="ECO:0007669"/>
    <property type="project" value="InterPro"/>
</dbReference>
<sequence>MSELRRAIAVVALLAATAAGCDADPSGPPEPTPSAAASPEVAETPAPGDHRLTVPWNGSNRSFVVHAPPSYNGTTPLPLVVTMHYFPGDADGIAATSGMNAKADREGFLVLYPEGFAGGLNALSCCGSEDDVGLIKTLVARMVERWHADPKAIFATGISNGGDMSYRLAVELPGVFAAIAPVSGGFSGGKATQADFRPNTPVSVITFVGGMDRHASAFESGLTAWQERLSCKAAPAAGPKLPGGATRSVAACADGSELVVYRLPQMGHSWPGAQQGALADPAAGVKATDLIWEFFRKHRG</sequence>
<evidence type="ECO:0000256" key="3">
    <source>
        <dbReference type="SAM" id="MobiDB-lite"/>
    </source>
</evidence>
<dbReference type="PANTHER" id="PTHR43037">
    <property type="entry name" value="UNNAMED PRODUCT-RELATED"/>
    <property type="match status" value="1"/>
</dbReference>